<comment type="caution">
    <text evidence="2">The sequence shown here is derived from an EMBL/GenBank/DDBJ whole genome shotgun (WGS) entry which is preliminary data.</text>
</comment>
<accession>A0A5J9UV48</accession>
<gene>
    <name evidence="2" type="ORF">EJB05_29720</name>
</gene>
<dbReference type="Pfam" id="PF07893">
    <property type="entry name" value="DUF1668"/>
    <property type="match status" value="1"/>
</dbReference>
<evidence type="ECO:0000313" key="2">
    <source>
        <dbReference type="EMBL" id="TVU27138.1"/>
    </source>
</evidence>
<keyword evidence="3" id="KW-1185">Reference proteome</keyword>
<dbReference type="InterPro" id="IPR012871">
    <property type="entry name" value="DUF1668_ORYSA"/>
</dbReference>
<proteinExistence type="predicted"/>
<dbReference type="EMBL" id="RWGY01000013">
    <property type="protein sequence ID" value="TVU27138.1"/>
    <property type="molecule type" value="Genomic_DNA"/>
</dbReference>
<organism evidence="2 3">
    <name type="scientific">Eragrostis curvula</name>
    <name type="common">weeping love grass</name>
    <dbReference type="NCBI Taxonomy" id="38414"/>
    <lineage>
        <taxon>Eukaryota</taxon>
        <taxon>Viridiplantae</taxon>
        <taxon>Streptophyta</taxon>
        <taxon>Embryophyta</taxon>
        <taxon>Tracheophyta</taxon>
        <taxon>Spermatophyta</taxon>
        <taxon>Magnoliopsida</taxon>
        <taxon>Liliopsida</taxon>
        <taxon>Poales</taxon>
        <taxon>Poaceae</taxon>
        <taxon>PACMAD clade</taxon>
        <taxon>Chloridoideae</taxon>
        <taxon>Eragrostideae</taxon>
        <taxon>Eragrostidinae</taxon>
        <taxon>Eragrostis</taxon>
    </lineage>
</organism>
<dbReference type="PANTHER" id="PTHR33085:SF37">
    <property type="entry name" value="OS12G0139800 PROTEIN"/>
    <property type="match status" value="1"/>
</dbReference>
<reference evidence="2 3" key="1">
    <citation type="journal article" date="2019" name="Sci. Rep.">
        <title>A high-quality genome of Eragrostis curvula grass provides insights into Poaceae evolution and supports new strategies to enhance forage quality.</title>
        <authorList>
            <person name="Carballo J."/>
            <person name="Santos B.A.C.M."/>
            <person name="Zappacosta D."/>
            <person name="Garbus I."/>
            <person name="Selva J.P."/>
            <person name="Gallo C.A."/>
            <person name="Diaz A."/>
            <person name="Albertini E."/>
            <person name="Caccamo M."/>
            <person name="Echenique V."/>
        </authorList>
    </citation>
    <scope>NUCLEOTIDE SEQUENCE [LARGE SCALE GENOMIC DNA]</scope>
    <source>
        <strain evidence="3">cv. Victoria</strain>
        <tissue evidence="2">Leaf</tissue>
    </source>
</reference>
<dbReference type="SUPFAM" id="SSF117281">
    <property type="entry name" value="Kelch motif"/>
    <property type="match status" value="1"/>
</dbReference>
<dbReference type="AlphaFoldDB" id="A0A5J9UV48"/>
<protein>
    <submittedName>
        <fullName evidence="2">Uncharacterized protein</fullName>
    </submittedName>
</protein>
<dbReference type="Gramene" id="TVU27138">
    <property type="protein sequence ID" value="TVU27138"/>
    <property type="gene ID" value="EJB05_29720"/>
</dbReference>
<evidence type="ECO:0000256" key="1">
    <source>
        <dbReference type="SAM" id="MobiDB-lite"/>
    </source>
</evidence>
<sequence length="427" mass="47203">MGRRRRSPKLAGGGSVGSRRELKPFASDPLLEDPPRPFGIGGADPSVYFAVCRRDWFYGHSSYRMFKVDVSHSEPSSSPGVPPLQKIGFLKTNVGGKTVVSMLSRWIVAVGGPSRTTVIFDTKIQKQINGPKLVSAKQDPVVVTVGYKVYALSRCPSYTEDPDFEPWFEVLDLSQAMVVERADGKLRLVGCSWVALKDPACFPCELTPTEFLMPPIIIVRSHVVVGPYILISLDQPNSGTYAFDTDTEEWHKFDNEYLPFVGSPTPHGQSGFIFLGLSQENGPIKAYRIHVSASSSQSNFAAVAGSSDKGGTLKLSITKFPLKGMAHDGAGAGAGHCFTSLDTRRSATLAYWFDNSKCNMRYDDDNCVYYPMRLHVKLATYQMEEIPEEKQLDMEPEIAISRQQERAFKISSFHGFSYPPIAFVLSI</sequence>
<dbReference type="OrthoDB" id="581507at2759"/>
<evidence type="ECO:0000313" key="3">
    <source>
        <dbReference type="Proteomes" id="UP000324897"/>
    </source>
</evidence>
<feature type="region of interest" description="Disordered" evidence="1">
    <location>
        <begin position="1"/>
        <end position="30"/>
    </location>
</feature>
<dbReference type="PANTHER" id="PTHR33085">
    <property type="entry name" value="OS12G0113100 PROTEIN-RELATED"/>
    <property type="match status" value="1"/>
</dbReference>
<name>A0A5J9UV48_9POAL</name>
<dbReference type="InterPro" id="IPR015915">
    <property type="entry name" value="Kelch-typ_b-propeller"/>
</dbReference>
<dbReference type="Proteomes" id="UP000324897">
    <property type="component" value="Chromosome 2"/>
</dbReference>